<keyword evidence="2" id="KW-0808">Transferase</keyword>
<dbReference type="PROSITE" id="PS50109">
    <property type="entry name" value="HIS_KIN"/>
    <property type="match status" value="1"/>
</dbReference>
<name>X1I7R0_9ZZZZ</name>
<reference evidence="8" key="1">
    <citation type="journal article" date="2014" name="Front. Microbiol.">
        <title>High frequency of phylogenetically diverse reductive dehalogenase-homologous genes in deep subseafloor sedimentary metagenomes.</title>
        <authorList>
            <person name="Kawai M."/>
            <person name="Futagami T."/>
            <person name="Toyoda A."/>
            <person name="Takaki Y."/>
            <person name="Nishi S."/>
            <person name="Hori S."/>
            <person name="Arai W."/>
            <person name="Tsubouchi T."/>
            <person name="Morono Y."/>
            <person name="Uchiyama I."/>
            <person name="Ito T."/>
            <person name="Fujiyama A."/>
            <person name="Inagaki F."/>
            <person name="Takami H."/>
        </authorList>
    </citation>
    <scope>NUCLEOTIDE SEQUENCE</scope>
    <source>
        <strain evidence="8">Expedition CK06-06</strain>
    </source>
</reference>
<keyword evidence="5" id="KW-0067">ATP-binding</keyword>
<evidence type="ECO:0000256" key="3">
    <source>
        <dbReference type="ARBA" id="ARBA00022741"/>
    </source>
</evidence>
<evidence type="ECO:0000256" key="5">
    <source>
        <dbReference type="ARBA" id="ARBA00022840"/>
    </source>
</evidence>
<keyword evidence="4" id="KW-0418">Kinase</keyword>
<dbReference type="SUPFAM" id="SSF55874">
    <property type="entry name" value="ATPase domain of HSP90 chaperone/DNA topoisomerase II/histidine kinase"/>
    <property type="match status" value="1"/>
</dbReference>
<evidence type="ECO:0000313" key="8">
    <source>
        <dbReference type="EMBL" id="GAH65320.1"/>
    </source>
</evidence>
<dbReference type="PRINTS" id="PR00344">
    <property type="entry name" value="BCTRLSENSOR"/>
</dbReference>
<dbReference type="Gene3D" id="3.30.565.10">
    <property type="entry name" value="Histidine kinase-like ATPase, C-terminal domain"/>
    <property type="match status" value="1"/>
</dbReference>
<keyword evidence="6" id="KW-0902">Two-component regulatory system</keyword>
<dbReference type="GO" id="GO:0016301">
    <property type="term" value="F:kinase activity"/>
    <property type="evidence" value="ECO:0007669"/>
    <property type="project" value="UniProtKB-KW"/>
</dbReference>
<keyword evidence="1" id="KW-0597">Phosphoprotein</keyword>
<comment type="caution">
    <text evidence="8">The sequence shown here is derived from an EMBL/GenBank/DDBJ whole genome shotgun (WGS) entry which is preliminary data.</text>
</comment>
<evidence type="ECO:0000259" key="7">
    <source>
        <dbReference type="PROSITE" id="PS50109"/>
    </source>
</evidence>
<gene>
    <name evidence="8" type="ORF">S03H2_52356</name>
</gene>
<evidence type="ECO:0000256" key="1">
    <source>
        <dbReference type="ARBA" id="ARBA00022553"/>
    </source>
</evidence>
<dbReference type="InterPro" id="IPR036890">
    <property type="entry name" value="HATPase_C_sf"/>
</dbReference>
<sequence length="216" mass="24054">LSIIKINLKLISEDLKCSDADELGKDAERANRMFTRALRKIAVVEKETDRLEQILNGFLRYIGKTELQQASVDINSLIGDMVDFYSAQAHSHSIIIRQQLYEKPLVCRVDVDMLKQVILNLFINAQQAMGNSGELIIRTDRQKKDAVIQISDTGSGIAPDKLPKIFDVYYSSRPQGSGLGLPTAKKIIEAHNGTISVNSDLGKGTLFTIRLPIQNK</sequence>
<dbReference type="GO" id="GO:0005524">
    <property type="term" value="F:ATP binding"/>
    <property type="evidence" value="ECO:0007669"/>
    <property type="project" value="UniProtKB-KW"/>
</dbReference>
<dbReference type="SMART" id="SM00387">
    <property type="entry name" value="HATPase_c"/>
    <property type="match status" value="1"/>
</dbReference>
<dbReference type="AlphaFoldDB" id="X1I7R0"/>
<dbReference type="PANTHER" id="PTHR43065:SF10">
    <property type="entry name" value="PEROXIDE STRESS-ACTIVATED HISTIDINE KINASE MAK3"/>
    <property type="match status" value="1"/>
</dbReference>
<evidence type="ECO:0000256" key="4">
    <source>
        <dbReference type="ARBA" id="ARBA00022777"/>
    </source>
</evidence>
<feature type="domain" description="Histidine kinase" evidence="7">
    <location>
        <begin position="1"/>
        <end position="215"/>
    </location>
</feature>
<dbReference type="EMBL" id="BARU01033255">
    <property type="protein sequence ID" value="GAH65320.1"/>
    <property type="molecule type" value="Genomic_DNA"/>
</dbReference>
<accession>X1I7R0</accession>
<keyword evidence="3" id="KW-0547">Nucleotide-binding</keyword>
<feature type="non-terminal residue" evidence="8">
    <location>
        <position position="1"/>
    </location>
</feature>
<evidence type="ECO:0000256" key="2">
    <source>
        <dbReference type="ARBA" id="ARBA00022679"/>
    </source>
</evidence>
<protein>
    <recommendedName>
        <fullName evidence="7">Histidine kinase domain-containing protein</fullName>
    </recommendedName>
</protein>
<dbReference type="Pfam" id="PF02518">
    <property type="entry name" value="HATPase_c"/>
    <property type="match status" value="1"/>
</dbReference>
<dbReference type="InterPro" id="IPR003594">
    <property type="entry name" value="HATPase_dom"/>
</dbReference>
<dbReference type="GO" id="GO:0000160">
    <property type="term" value="P:phosphorelay signal transduction system"/>
    <property type="evidence" value="ECO:0007669"/>
    <property type="project" value="UniProtKB-KW"/>
</dbReference>
<dbReference type="InterPro" id="IPR004358">
    <property type="entry name" value="Sig_transdc_His_kin-like_C"/>
</dbReference>
<dbReference type="PANTHER" id="PTHR43065">
    <property type="entry name" value="SENSOR HISTIDINE KINASE"/>
    <property type="match status" value="1"/>
</dbReference>
<dbReference type="InterPro" id="IPR005467">
    <property type="entry name" value="His_kinase_dom"/>
</dbReference>
<proteinExistence type="predicted"/>
<evidence type="ECO:0000256" key="6">
    <source>
        <dbReference type="ARBA" id="ARBA00023012"/>
    </source>
</evidence>
<organism evidence="8">
    <name type="scientific">marine sediment metagenome</name>
    <dbReference type="NCBI Taxonomy" id="412755"/>
    <lineage>
        <taxon>unclassified sequences</taxon>
        <taxon>metagenomes</taxon>
        <taxon>ecological metagenomes</taxon>
    </lineage>
</organism>